<sequence>GEHQVPDQADQDQREGAPAQRCRQVRPEDRRPACPQGRRVRRRRRCLDRLRGRRQAAGQGRQQGRHPQEPGGQPQVGSGQAGRRHL</sequence>
<feature type="compositionally biased region" description="Basic residues" evidence="1">
    <location>
        <begin position="38"/>
        <end position="54"/>
    </location>
</feature>
<protein>
    <submittedName>
        <fullName evidence="2">SSU ribosomal protein S20p</fullName>
    </submittedName>
</protein>
<dbReference type="EMBL" id="CADCTI010000045">
    <property type="protein sequence ID" value="CAA9218402.1"/>
    <property type="molecule type" value="Genomic_DNA"/>
</dbReference>
<name>A0A6J4H935_9ACTN</name>
<reference evidence="2" key="1">
    <citation type="submission" date="2020-02" db="EMBL/GenBank/DDBJ databases">
        <authorList>
            <person name="Meier V. D."/>
        </authorList>
    </citation>
    <scope>NUCLEOTIDE SEQUENCE</scope>
    <source>
        <strain evidence="2">AVDCRST_MAG57</strain>
    </source>
</reference>
<keyword evidence="2" id="KW-0689">Ribosomal protein</keyword>
<evidence type="ECO:0000313" key="2">
    <source>
        <dbReference type="EMBL" id="CAA9218402.1"/>
    </source>
</evidence>
<feature type="compositionally biased region" description="Basic and acidic residues" evidence="1">
    <location>
        <begin position="1"/>
        <end position="15"/>
    </location>
</feature>
<dbReference type="GO" id="GO:0005840">
    <property type="term" value="C:ribosome"/>
    <property type="evidence" value="ECO:0007669"/>
    <property type="project" value="UniProtKB-KW"/>
</dbReference>
<feature type="region of interest" description="Disordered" evidence="1">
    <location>
        <begin position="1"/>
        <end position="86"/>
    </location>
</feature>
<keyword evidence="2" id="KW-0687">Ribonucleoprotein</keyword>
<dbReference type="AlphaFoldDB" id="A0A6J4H935"/>
<evidence type="ECO:0000256" key="1">
    <source>
        <dbReference type="SAM" id="MobiDB-lite"/>
    </source>
</evidence>
<organism evidence="2">
    <name type="scientific">uncultured Blastococcus sp</name>
    <dbReference type="NCBI Taxonomy" id="217144"/>
    <lineage>
        <taxon>Bacteria</taxon>
        <taxon>Bacillati</taxon>
        <taxon>Actinomycetota</taxon>
        <taxon>Actinomycetes</taxon>
        <taxon>Geodermatophilales</taxon>
        <taxon>Geodermatophilaceae</taxon>
        <taxon>Blastococcus</taxon>
        <taxon>environmental samples</taxon>
    </lineage>
</organism>
<proteinExistence type="predicted"/>
<gene>
    <name evidence="2" type="ORF">AVDCRST_MAG57-454</name>
</gene>
<feature type="non-terminal residue" evidence="2">
    <location>
        <position position="1"/>
    </location>
</feature>
<feature type="non-terminal residue" evidence="2">
    <location>
        <position position="86"/>
    </location>
</feature>
<accession>A0A6J4H935</accession>